<dbReference type="SMART" id="SM00825">
    <property type="entry name" value="PKS_KS"/>
    <property type="match status" value="1"/>
</dbReference>
<keyword evidence="1" id="KW-0596">Phosphopantetheine</keyword>
<name>A0AAD6ZGH0_9AGAR</name>
<evidence type="ECO:0000313" key="4">
    <source>
        <dbReference type="EMBL" id="KAJ7320841.1"/>
    </source>
</evidence>
<dbReference type="InterPro" id="IPR016039">
    <property type="entry name" value="Thiolase-like"/>
</dbReference>
<dbReference type="InterPro" id="IPR014031">
    <property type="entry name" value="Ketoacyl_synth_C"/>
</dbReference>
<dbReference type="SUPFAM" id="SSF52151">
    <property type="entry name" value="FabD/lysophospholipase-like"/>
    <property type="match status" value="1"/>
</dbReference>
<sequence length="892" mass="95195">MDTKIAVIGMGCRFPGGAHDPDAFWEILKNGTCTKEVVPGSRFNIEDYLYRGGDPTNKMMSSEGHFLTEGTCFDEAFFNLSPRQALNTDPQQRVLLETAVDALDDAGYRAVEEGGEPGWKPSRMGVFVASAVTNMASDIDTFYIPGVARGFLSGRLSHHFKWQGPSITYDAACASGLVALHAACQSLILRECDAAVTAGSNMITSPEFFIGLNKGFFVSNAGGCRTFDKTGDGYCRGECVAAFILKRLDDAIQQNDKIDAVIIASATNQSGPSESLTMPHAPTQAALFRSTCEKAGISPLAVRAVETHGTGTQAGDYAEMEAVKLAYTAGRPAVFDGDEGPTKATQLFVSAIKPNVGHSESSAGLASVVKAVLMMRHKAVPPHIGITTVRNPRLGDLEAAGIVIPNRLQPLTPVAGQEKIIISVNSFGAQGTNANVVLEESQYSGSRVGTDPRTYHVVALSGKKHTPFDLLTQRLLTHLETFPNIDLASLSYTTTARRVDYAARVAFSVSSVDELKEQLRKSPQPTIRGAKAAPKIGFVLGGNGSQFQGMGKTLYNTLPAFKRHIDHCNDALLAAGGSGLLGVVQGEVDPLAQTYEAMLASSSATVAVGYSLGKVWQQWGISPFVIIGHSLGEYAGLTLAGALTIEDAMKLVVAKCKAVFANPEAESRSGMLAMGCPVDRAQVLIAESGSTGLEIACFNGPSQTVVSGPREELVKLQTFVRALINPPPTKVLPGPFAWHSSYMSEAAAQVAAAGNDTTPTPAITPMVLNIDGSVLAPGDLIPRDYLANQLKMPVRWDLCASHAHCQTVDVWVELSAKAIMLPLVKAFVPAGKTFLPSINESSDSWSTISKALGRLYEAHAPLNWAEYHAEYPVRVVSLPSYPFARNQHYLPY</sequence>
<accession>A0AAD6ZGH0</accession>
<dbReference type="Gene3D" id="3.40.47.10">
    <property type="match status" value="1"/>
</dbReference>
<dbReference type="PANTHER" id="PTHR43775">
    <property type="entry name" value="FATTY ACID SYNTHASE"/>
    <property type="match status" value="1"/>
</dbReference>
<keyword evidence="2" id="KW-0597">Phosphoprotein</keyword>
<dbReference type="PROSITE" id="PS52004">
    <property type="entry name" value="KS3_2"/>
    <property type="match status" value="1"/>
</dbReference>
<dbReference type="InterPro" id="IPR050091">
    <property type="entry name" value="PKS_NRPS_Biosynth_Enz"/>
</dbReference>
<dbReference type="CDD" id="cd00833">
    <property type="entry name" value="PKS"/>
    <property type="match status" value="1"/>
</dbReference>
<dbReference type="Gene3D" id="3.40.366.10">
    <property type="entry name" value="Malonyl-Coenzyme A Acyl Carrier Protein, domain 2"/>
    <property type="match status" value="1"/>
</dbReference>
<dbReference type="GO" id="GO:0006633">
    <property type="term" value="P:fatty acid biosynthetic process"/>
    <property type="evidence" value="ECO:0007669"/>
    <property type="project" value="TreeGrafter"/>
</dbReference>
<dbReference type="GO" id="GO:0004312">
    <property type="term" value="F:fatty acid synthase activity"/>
    <property type="evidence" value="ECO:0007669"/>
    <property type="project" value="TreeGrafter"/>
</dbReference>
<gene>
    <name evidence="4" type="ORF">DFH08DRAFT_713471</name>
</gene>
<dbReference type="Pfam" id="PF02801">
    <property type="entry name" value="Ketoacyl-synt_C"/>
    <property type="match status" value="1"/>
</dbReference>
<evidence type="ECO:0000259" key="3">
    <source>
        <dbReference type="PROSITE" id="PS52004"/>
    </source>
</evidence>
<dbReference type="Pfam" id="PF00109">
    <property type="entry name" value="ketoacyl-synt"/>
    <property type="match status" value="1"/>
</dbReference>
<feature type="non-terminal residue" evidence="4">
    <location>
        <position position="892"/>
    </location>
</feature>
<dbReference type="Pfam" id="PF22621">
    <property type="entry name" value="CurL-like_PKS_C"/>
    <property type="match status" value="1"/>
</dbReference>
<evidence type="ECO:0000313" key="5">
    <source>
        <dbReference type="Proteomes" id="UP001218218"/>
    </source>
</evidence>
<dbReference type="SMART" id="SM00827">
    <property type="entry name" value="PKS_AT"/>
    <property type="match status" value="1"/>
</dbReference>
<dbReference type="AlphaFoldDB" id="A0AAD6ZGH0"/>
<dbReference type="InterPro" id="IPR014030">
    <property type="entry name" value="Ketoacyl_synth_N"/>
</dbReference>
<dbReference type="SUPFAM" id="SSF53901">
    <property type="entry name" value="Thiolase-like"/>
    <property type="match status" value="1"/>
</dbReference>
<evidence type="ECO:0000256" key="2">
    <source>
        <dbReference type="ARBA" id="ARBA00022553"/>
    </source>
</evidence>
<dbReference type="Pfam" id="PF00698">
    <property type="entry name" value="Acyl_transf_1"/>
    <property type="match status" value="1"/>
</dbReference>
<dbReference type="GO" id="GO:0044550">
    <property type="term" value="P:secondary metabolite biosynthetic process"/>
    <property type="evidence" value="ECO:0007669"/>
    <property type="project" value="TreeGrafter"/>
</dbReference>
<dbReference type="Gene3D" id="3.30.70.3290">
    <property type="match status" value="1"/>
</dbReference>
<dbReference type="InterPro" id="IPR014043">
    <property type="entry name" value="Acyl_transferase_dom"/>
</dbReference>
<organism evidence="4 5">
    <name type="scientific">Mycena albidolilacea</name>
    <dbReference type="NCBI Taxonomy" id="1033008"/>
    <lineage>
        <taxon>Eukaryota</taxon>
        <taxon>Fungi</taxon>
        <taxon>Dikarya</taxon>
        <taxon>Basidiomycota</taxon>
        <taxon>Agaricomycotina</taxon>
        <taxon>Agaricomycetes</taxon>
        <taxon>Agaricomycetidae</taxon>
        <taxon>Agaricales</taxon>
        <taxon>Marasmiineae</taxon>
        <taxon>Mycenaceae</taxon>
        <taxon>Mycena</taxon>
    </lineage>
</organism>
<feature type="domain" description="Ketosynthase family 3 (KS3)" evidence="3">
    <location>
        <begin position="2"/>
        <end position="440"/>
    </location>
</feature>
<protein>
    <submittedName>
        <fullName evidence="4">Thiolase-like protein</fullName>
    </submittedName>
</protein>
<dbReference type="SUPFAM" id="SSF55048">
    <property type="entry name" value="Probable ACP-binding domain of malonyl-CoA ACP transacylase"/>
    <property type="match status" value="1"/>
</dbReference>
<dbReference type="InterPro" id="IPR001227">
    <property type="entry name" value="Ac_transferase_dom_sf"/>
</dbReference>
<dbReference type="InterPro" id="IPR020841">
    <property type="entry name" value="PKS_Beta-ketoAc_synthase_dom"/>
</dbReference>
<dbReference type="InterPro" id="IPR016036">
    <property type="entry name" value="Malonyl_transacylase_ACP-bd"/>
</dbReference>
<keyword evidence="5" id="KW-1185">Reference proteome</keyword>
<proteinExistence type="predicted"/>
<dbReference type="Gene3D" id="3.30.70.250">
    <property type="entry name" value="Malonyl-CoA ACP transacylase, ACP-binding"/>
    <property type="match status" value="1"/>
</dbReference>
<dbReference type="EMBL" id="JARIHO010000053">
    <property type="protein sequence ID" value="KAJ7320841.1"/>
    <property type="molecule type" value="Genomic_DNA"/>
</dbReference>
<dbReference type="Proteomes" id="UP001218218">
    <property type="component" value="Unassembled WGS sequence"/>
</dbReference>
<reference evidence="4" key="1">
    <citation type="submission" date="2023-03" db="EMBL/GenBank/DDBJ databases">
        <title>Massive genome expansion in bonnet fungi (Mycena s.s.) driven by repeated elements and novel gene families across ecological guilds.</title>
        <authorList>
            <consortium name="Lawrence Berkeley National Laboratory"/>
            <person name="Harder C.B."/>
            <person name="Miyauchi S."/>
            <person name="Viragh M."/>
            <person name="Kuo A."/>
            <person name="Thoen E."/>
            <person name="Andreopoulos B."/>
            <person name="Lu D."/>
            <person name="Skrede I."/>
            <person name="Drula E."/>
            <person name="Henrissat B."/>
            <person name="Morin E."/>
            <person name="Kohler A."/>
            <person name="Barry K."/>
            <person name="LaButti K."/>
            <person name="Morin E."/>
            <person name="Salamov A."/>
            <person name="Lipzen A."/>
            <person name="Mereny Z."/>
            <person name="Hegedus B."/>
            <person name="Baldrian P."/>
            <person name="Stursova M."/>
            <person name="Weitz H."/>
            <person name="Taylor A."/>
            <person name="Grigoriev I.V."/>
            <person name="Nagy L.G."/>
            <person name="Martin F."/>
            <person name="Kauserud H."/>
        </authorList>
    </citation>
    <scope>NUCLEOTIDE SEQUENCE</scope>
    <source>
        <strain evidence="4">CBHHK002</strain>
    </source>
</reference>
<dbReference type="InterPro" id="IPR016035">
    <property type="entry name" value="Acyl_Trfase/lysoPLipase"/>
</dbReference>
<dbReference type="PANTHER" id="PTHR43775:SF37">
    <property type="entry name" value="SI:DKEY-61P9.11"/>
    <property type="match status" value="1"/>
</dbReference>
<evidence type="ECO:0000256" key="1">
    <source>
        <dbReference type="ARBA" id="ARBA00022450"/>
    </source>
</evidence>
<comment type="caution">
    <text evidence="4">The sequence shown here is derived from an EMBL/GenBank/DDBJ whole genome shotgun (WGS) entry which is preliminary data.</text>
</comment>